<dbReference type="InterPro" id="IPR052173">
    <property type="entry name" value="Beta-lactam_resp_regulator"/>
</dbReference>
<dbReference type="InterPro" id="IPR008756">
    <property type="entry name" value="Peptidase_M56"/>
</dbReference>
<feature type="transmembrane region" description="Helical" evidence="1">
    <location>
        <begin position="100"/>
        <end position="124"/>
    </location>
</feature>
<evidence type="ECO:0000259" key="2">
    <source>
        <dbReference type="Pfam" id="PF05569"/>
    </source>
</evidence>
<organism evidence="3 4">
    <name type="scientific">Dyadobacter luteus</name>
    <dbReference type="NCBI Taxonomy" id="2259619"/>
    <lineage>
        <taxon>Bacteria</taxon>
        <taxon>Pseudomonadati</taxon>
        <taxon>Bacteroidota</taxon>
        <taxon>Cytophagia</taxon>
        <taxon>Cytophagales</taxon>
        <taxon>Spirosomataceae</taxon>
        <taxon>Dyadobacter</taxon>
    </lineage>
</organism>
<proteinExistence type="predicted"/>
<keyword evidence="1" id="KW-0472">Membrane</keyword>
<accession>A0A3D8YC80</accession>
<dbReference type="RefSeq" id="WP_115831249.1">
    <property type="nucleotide sequence ID" value="NZ_QNUL01000008.1"/>
</dbReference>
<dbReference type="Proteomes" id="UP000256373">
    <property type="component" value="Unassembled WGS sequence"/>
</dbReference>
<sequence length="650" mass="75176">MSPYIEYLLKVSIGLMVMTVFYQIALRKFTFYNWNRWYLLGYSVLTFFIPFINVDSQLKGVNPVATKVVRMVPLVQDYTKQEIIADRELSAVSSFYLSDIVLFVIFAGGLLMLFRAGVAAYAFYKIKKKARLISNQGVKLYDVSKDIMPFSFGGSIFINRHLHDENDLKEIILHEYIHIRQKHTIDILWAELICVLNWYNPFAWMLRAAIRQNLEFIADRAVLENGTDAKAYQYLLLKVVGVREFRIASQFNFSSLKQRIMMMNKMKTARIHLIRFLFVLPLLCVLLVAFRNIENNFTKNKGGFPSGKIFIAGIVADAETGKPIAGMPLKVTSGFKMNKSMNIVSAGGEAFISSSFPPLEYITTIKSDENGFYWFEKDVRGDSSQVYRVTITDDEYKDMFLQVIVKNGEPRWGAFNVSFIADKNKKDLSGGIYRIDQKEFFAGNKVTGDVKLILKKELLEKQEMFWEECHLKNSFKQAYKKPKHNITKFGKGYFDQSRELVGWEGVTEFYLDGEKVPYNEVNSSVGKSSVTLLNTERDSEMRFRKKLFYYTYKTNLEAPPASYLKEKDIEWLDIDAFDITSMDSEAYFLDGFRQTYGVGSNLKPSKSEIKRIAVFRGKLARYYDKNREKILWIETRPVDEVYGRPAFAGR</sequence>
<dbReference type="PANTHER" id="PTHR34978:SF3">
    <property type="entry name" value="SLR0241 PROTEIN"/>
    <property type="match status" value="1"/>
</dbReference>
<dbReference type="InterPro" id="IPR008969">
    <property type="entry name" value="CarboxyPept-like_regulatory"/>
</dbReference>
<dbReference type="SUPFAM" id="SSF49464">
    <property type="entry name" value="Carboxypeptidase regulatory domain-like"/>
    <property type="match status" value="1"/>
</dbReference>
<dbReference type="OrthoDB" id="1522859at2"/>
<evidence type="ECO:0000313" key="4">
    <source>
        <dbReference type="Proteomes" id="UP000256373"/>
    </source>
</evidence>
<dbReference type="CDD" id="cd07341">
    <property type="entry name" value="M56_BlaR1_MecR1_like"/>
    <property type="match status" value="1"/>
</dbReference>
<dbReference type="PANTHER" id="PTHR34978">
    <property type="entry name" value="POSSIBLE SENSOR-TRANSDUCER PROTEIN BLAR"/>
    <property type="match status" value="1"/>
</dbReference>
<keyword evidence="1" id="KW-1133">Transmembrane helix</keyword>
<dbReference type="AlphaFoldDB" id="A0A3D8YC80"/>
<evidence type="ECO:0000313" key="3">
    <source>
        <dbReference type="EMBL" id="REA61275.1"/>
    </source>
</evidence>
<comment type="caution">
    <text evidence="3">The sequence shown here is derived from an EMBL/GenBank/DDBJ whole genome shotgun (WGS) entry which is preliminary data.</text>
</comment>
<feature type="transmembrane region" description="Helical" evidence="1">
    <location>
        <begin position="7"/>
        <end position="25"/>
    </location>
</feature>
<dbReference type="Pfam" id="PF05569">
    <property type="entry name" value="Peptidase_M56"/>
    <property type="match status" value="1"/>
</dbReference>
<gene>
    <name evidence="3" type="ORF">DSL64_12565</name>
</gene>
<feature type="transmembrane region" description="Helical" evidence="1">
    <location>
        <begin position="37"/>
        <end position="54"/>
    </location>
</feature>
<dbReference type="Gene3D" id="2.60.40.1120">
    <property type="entry name" value="Carboxypeptidase-like, regulatory domain"/>
    <property type="match status" value="1"/>
</dbReference>
<name>A0A3D8YC80_9BACT</name>
<evidence type="ECO:0000256" key="1">
    <source>
        <dbReference type="SAM" id="Phobius"/>
    </source>
</evidence>
<reference evidence="3 4" key="1">
    <citation type="submission" date="2018-07" db="EMBL/GenBank/DDBJ databases">
        <title>Dyadobacter roseus sp. nov., isolated from rose rhizosphere soil.</title>
        <authorList>
            <person name="Chen L."/>
        </authorList>
    </citation>
    <scope>NUCLEOTIDE SEQUENCE [LARGE SCALE GENOMIC DNA]</scope>
    <source>
        <strain evidence="3 4">RS19</strain>
    </source>
</reference>
<keyword evidence="4" id="KW-1185">Reference proteome</keyword>
<feature type="transmembrane region" description="Helical" evidence="1">
    <location>
        <begin position="271"/>
        <end position="290"/>
    </location>
</feature>
<dbReference type="EMBL" id="QNUL01000008">
    <property type="protein sequence ID" value="REA61275.1"/>
    <property type="molecule type" value="Genomic_DNA"/>
</dbReference>
<keyword evidence="1" id="KW-0812">Transmembrane</keyword>
<protein>
    <recommendedName>
        <fullName evidence="2">Peptidase M56 domain-containing protein</fullName>
    </recommendedName>
</protein>
<feature type="domain" description="Peptidase M56" evidence="2">
    <location>
        <begin position="32"/>
        <end position="263"/>
    </location>
</feature>